<dbReference type="InterPro" id="IPR001816">
    <property type="entry name" value="Transl_elong_EFTs/EF1B"/>
</dbReference>
<dbReference type="GO" id="GO:0003746">
    <property type="term" value="F:translation elongation factor activity"/>
    <property type="evidence" value="ECO:0007669"/>
    <property type="project" value="UniProtKB-KW"/>
</dbReference>
<dbReference type="PROSITE" id="PS01127">
    <property type="entry name" value="EF_TS_2"/>
    <property type="match status" value="1"/>
</dbReference>
<evidence type="ECO:0000256" key="6">
    <source>
        <dbReference type="HAMAP-Rule" id="MF_00050"/>
    </source>
</evidence>
<sequence length="304" mass="33260">MAEITAKMVADLRARTGAGMMDCKKALIATDGDFDKAIDYLREKGLATAVKKAGRVAADGRVYAIVEEGDRHGVLVEVNCETDFVAKGEQFIDLCNHVAQLVLKTKPANMEALQEALGDTVKEAVARIGENIQVRRFARYEAPEAGRVHAYIHGDGRVGVLIELATASKAVADHPEVKNLCHELALQIASMKARYVAPADVPAAEIEHEKEILKAQAVNEGKKPEIAEKMVAGRIQKYYKEVCLLEQEWVKDSSKTVGALVKEVAATAGGEITVKQFVRYEKGEGIEKKQDDFQDEVMRQAGLK</sequence>
<organism evidence="10 11">
    <name type="scientific">Symbiobacterium terraclitae</name>
    <dbReference type="NCBI Taxonomy" id="557451"/>
    <lineage>
        <taxon>Bacteria</taxon>
        <taxon>Bacillati</taxon>
        <taxon>Bacillota</taxon>
        <taxon>Clostridia</taxon>
        <taxon>Eubacteriales</taxon>
        <taxon>Symbiobacteriaceae</taxon>
        <taxon>Symbiobacterium</taxon>
    </lineage>
</organism>
<proteinExistence type="inferred from homology"/>
<evidence type="ECO:0000256" key="1">
    <source>
        <dbReference type="ARBA" id="ARBA00005532"/>
    </source>
</evidence>
<dbReference type="Pfam" id="PF00889">
    <property type="entry name" value="EF_TS"/>
    <property type="match status" value="1"/>
</dbReference>
<keyword evidence="6" id="KW-0963">Cytoplasm</keyword>
<dbReference type="SUPFAM" id="SSF46934">
    <property type="entry name" value="UBA-like"/>
    <property type="match status" value="1"/>
</dbReference>
<evidence type="ECO:0000256" key="8">
    <source>
        <dbReference type="RuleBase" id="RU000643"/>
    </source>
</evidence>
<dbReference type="InterPro" id="IPR036402">
    <property type="entry name" value="EF-Ts_dimer_sf"/>
</dbReference>
<evidence type="ECO:0000313" key="11">
    <source>
        <dbReference type="Proteomes" id="UP001519289"/>
    </source>
</evidence>
<reference evidence="10 11" key="1">
    <citation type="submission" date="2021-03" db="EMBL/GenBank/DDBJ databases">
        <title>Genomic Encyclopedia of Type Strains, Phase IV (KMG-IV): sequencing the most valuable type-strain genomes for metagenomic binning, comparative biology and taxonomic classification.</title>
        <authorList>
            <person name="Goeker M."/>
        </authorList>
    </citation>
    <scope>NUCLEOTIDE SEQUENCE [LARGE SCALE GENOMIC DNA]</scope>
    <source>
        <strain evidence="10 11">DSM 27138</strain>
    </source>
</reference>
<evidence type="ECO:0000256" key="3">
    <source>
        <dbReference type="ARBA" id="ARBA00022768"/>
    </source>
</evidence>
<dbReference type="PANTHER" id="PTHR11741">
    <property type="entry name" value="ELONGATION FACTOR TS"/>
    <property type="match status" value="1"/>
</dbReference>
<dbReference type="PROSITE" id="PS01126">
    <property type="entry name" value="EF_TS_1"/>
    <property type="match status" value="1"/>
</dbReference>
<evidence type="ECO:0000256" key="4">
    <source>
        <dbReference type="ARBA" id="ARBA00022917"/>
    </source>
</evidence>
<dbReference type="InterPro" id="IPR018101">
    <property type="entry name" value="Transl_elong_Ts_CS"/>
</dbReference>
<dbReference type="PANTHER" id="PTHR11741:SF0">
    <property type="entry name" value="ELONGATION FACTOR TS, MITOCHONDRIAL"/>
    <property type="match status" value="1"/>
</dbReference>
<evidence type="ECO:0000256" key="2">
    <source>
        <dbReference type="ARBA" id="ARBA00016956"/>
    </source>
</evidence>
<protein>
    <recommendedName>
        <fullName evidence="2 6">Elongation factor Ts</fullName>
        <shortName evidence="6">EF-Ts</shortName>
    </recommendedName>
</protein>
<dbReference type="HAMAP" id="MF_00050">
    <property type="entry name" value="EF_Ts"/>
    <property type="match status" value="1"/>
</dbReference>
<dbReference type="Proteomes" id="UP001519289">
    <property type="component" value="Unassembled WGS sequence"/>
</dbReference>
<dbReference type="Gene3D" id="1.10.8.10">
    <property type="entry name" value="DNA helicase RuvA subunit, C-terminal domain"/>
    <property type="match status" value="1"/>
</dbReference>
<name>A0ABS4JQ85_9FIRM</name>
<comment type="function">
    <text evidence="5 6 7">Associates with the EF-Tu.GDP complex and induces the exchange of GDP to GTP. It remains bound to the aminoacyl-tRNA.EF-Tu.GTP complex up to the GTP hydrolysis stage on the ribosome.</text>
</comment>
<keyword evidence="4 6" id="KW-0648">Protein biosynthesis</keyword>
<dbReference type="Gene3D" id="1.10.286.20">
    <property type="match status" value="1"/>
</dbReference>
<evidence type="ECO:0000313" key="10">
    <source>
        <dbReference type="EMBL" id="MBP2017696.1"/>
    </source>
</evidence>
<dbReference type="RefSeq" id="WP_209465829.1">
    <property type="nucleotide sequence ID" value="NZ_JAGGLG010000006.1"/>
</dbReference>
<dbReference type="NCBIfam" id="TIGR00116">
    <property type="entry name" value="tsf"/>
    <property type="match status" value="1"/>
</dbReference>
<dbReference type="EMBL" id="JAGGLG010000006">
    <property type="protein sequence ID" value="MBP2017696.1"/>
    <property type="molecule type" value="Genomic_DNA"/>
</dbReference>
<dbReference type="InterPro" id="IPR014039">
    <property type="entry name" value="Transl_elong_EFTs/EF1B_dimer"/>
</dbReference>
<keyword evidence="3 6" id="KW-0251">Elongation factor</keyword>
<dbReference type="InterPro" id="IPR009060">
    <property type="entry name" value="UBA-like_sf"/>
</dbReference>
<comment type="caution">
    <text evidence="10">The sequence shown here is derived from an EMBL/GenBank/DDBJ whole genome shotgun (WGS) entry which is preliminary data.</text>
</comment>
<comment type="similarity">
    <text evidence="1 6 7">Belongs to the EF-Ts family.</text>
</comment>
<evidence type="ECO:0000259" key="9">
    <source>
        <dbReference type="Pfam" id="PF00889"/>
    </source>
</evidence>
<keyword evidence="11" id="KW-1185">Reference proteome</keyword>
<dbReference type="CDD" id="cd14275">
    <property type="entry name" value="UBA_EF-Ts"/>
    <property type="match status" value="1"/>
</dbReference>
<dbReference type="Gene3D" id="3.30.479.20">
    <property type="entry name" value="Elongation factor Ts, dimerisation domain"/>
    <property type="match status" value="2"/>
</dbReference>
<feature type="region of interest" description="Involved in Mg(2+) ion dislocation from EF-Tu" evidence="6">
    <location>
        <begin position="82"/>
        <end position="85"/>
    </location>
</feature>
<gene>
    <name evidence="6" type="primary">tsf</name>
    <name evidence="10" type="ORF">J2Z79_001081</name>
</gene>
<dbReference type="SUPFAM" id="SSF54713">
    <property type="entry name" value="Elongation factor Ts (EF-Ts), dimerisation domain"/>
    <property type="match status" value="2"/>
</dbReference>
<feature type="domain" description="Translation elongation factor EFTs/EF1B dimerisation" evidence="9">
    <location>
        <begin position="73"/>
        <end position="284"/>
    </location>
</feature>
<evidence type="ECO:0000256" key="5">
    <source>
        <dbReference type="ARBA" id="ARBA00025453"/>
    </source>
</evidence>
<accession>A0ABS4JQ85</accession>
<evidence type="ECO:0000256" key="7">
    <source>
        <dbReference type="RuleBase" id="RU000642"/>
    </source>
</evidence>
<comment type="subcellular location">
    <subcellularLocation>
        <location evidence="6 8">Cytoplasm</location>
    </subcellularLocation>
</comment>